<feature type="compositionally biased region" description="Basic and acidic residues" evidence="1">
    <location>
        <begin position="1123"/>
        <end position="1156"/>
    </location>
</feature>
<feature type="compositionally biased region" description="Polar residues" evidence="1">
    <location>
        <begin position="479"/>
        <end position="488"/>
    </location>
</feature>
<feature type="compositionally biased region" description="Basic and acidic residues" evidence="1">
    <location>
        <begin position="1182"/>
        <end position="1205"/>
    </location>
</feature>
<accession>A0A4S2KQC2</accession>
<feature type="region of interest" description="Disordered" evidence="1">
    <location>
        <begin position="445"/>
        <end position="550"/>
    </location>
</feature>
<feature type="compositionally biased region" description="Basic and acidic residues" evidence="1">
    <location>
        <begin position="227"/>
        <end position="239"/>
    </location>
</feature>
<feature type="compositionally biased region" description="Basic and acidic residues" evidence="1">
    <location>
        <begin position="1163"/>
        <end position="1175"/>
    </location>
</feature>
<feature type="compositionally biased region" description="Basic residues" evidence="1">
    <location>
        <begin position="215"/>
        <end position="226"/>
    </location>
</feature>
<feature type="compositionally biased region" description="Polar residues" evidence="1">
    <location>
        <begin position="457"/>
        <end position="466"/>
    </location>
</feature>
<feature type="compositionally biased region" description="Basic and acidic residues" evidence="1">
    <location>
        <begin position="1024"/>
        <end position="1078"/>
    </location>
</feature>
<name>A0A4S2KQC2_9HYME</name>
<feature type="compositionally biased region" description="Basic and acidic residues" evidence="1">
    <location>
        <begin position="540"/>
        <end position="549"/>
    </location>
</feature>
<feature type="compositionally biased region" description="Basic and acidic residues" evidence="1">
    <location>
        <begin position="169"/>
        <end position="214"/>
    </location>
</feature>
<evidence type="ECO:0000313" key="3">
    <source>
        <dbReference type="EMBL" id="TGZ52062.1"/>
    </source>
</evidence>
<evidence type="ECO:0000256" key="2">
    <source>
        <dbReference type="SAM" id="SignalP"/>
    </source>
</evidence>
<dbReference type="InterPro" id="IPR031959">
    <property type="entry name" value="DUF4779"/>
</dbReference>
<feature type="compositionally biased region" description="Basic and acidic residues" evidence="1">
    <location>
        <begin position="1092"/>
        <end position="1115"/>
    </location>
</feature>
<feature type="compositionally biased region" description="Basic and acidic residues" evidence="1">
    <location>
        <begin position="110"/>
        <end position="132"/>
    </location>
</feature>
<feature type="compositionally biased region" description="Basic and acidic residues" evidence="1">
    <location>
        <begin position="52"/>
        <end position="103"/>
    </location>
</feature>
<feature type="compositionally biased region" description="Basic and acidic residues" evidence="1">
    <location>
        <begin position="932"/>
        <end position="947"/>
    </location>
</feature>
<feature type="region of interest" description="Disordered" evidence="1">
    <location>
        <begin position="44"/>
        <end position="132"/>
    </location>
</feature>
<feature type="region of interest" description="Disordered" evidence="1">
    <location>
        <begin position="876"/>
        <end position="1455"/>
    </location>
</feature>
<dbReference type="Pfam" id="PF16009">
    <property type="entry name" value="DUF4779"/>
    <property type="match status" value="2"/>
</dbReference>
<feature type="compositionally biased region" description="Basic and acidic residues" evidence="1">
    <location>
        <begin position="1383"/>
        <end position="1401"/>
    </location>
</feature>
<dbReference type="EMBL" id="QBLH01001376">
    <property type="protein sequence ID" value="TGZ52062.1"/>
    <property type="molecule type" value="Genomic_DNA"/>
</dbReference>
<feature type="compositionally biased region" description="Acidic residues" evidence="1">
    <location>
        <begin position="990"/>
        <end position="1003"/>
    </location>
</feature>
<feature type="region of interest" description="Disordered" evidence="1">
    <location>
        <begin position="169"/>
        <end position="239"/>
    </location>
</feature>
<sequence>MTSNIGELRLLWLLLILTVILDGSLAMRKVSRAPVGFRYSKDLNAEATGHGGGDRHREEGTGSKHDEDHHDTHGHKNDKGYKTFHEFEKNDKGHHDKEKHKQEYDEEEGEEKKNHEEAGHYGENHHGEEGEKNAKFGEEGKHQKGYSTKGEHSVFKKDEYEKKHDFYDEYHEDGGSEKHGGWHEEHEGKKGGHEKKGSLHSGHHEGHHGAEKKHEGGHHHHEKKGHKSAEGHDSHHEHDEKHAMVLLLLIHLLTLQIGDAGRNHTNVSNAKSDPKVILEEVIIAGSGNNTRVIANALVEDASKLDDEMLSLLSKREIRRSGRSYSNPDDQDAAQSRDTLVEANEEDDLELMSRVIAKYEPKRLTSRKTKRKIVDGSNGTQDVHDKVAGSITELEKTYAELLRSISRKAPKLSVNNPDVTLNPYLSQAVKQLNQIYIPEVTIRPVTNGGAEKSHSDIDSSFTSPTLSKKSKRLPKKYLQLNRTATTPRFSSLDELRSDEKSADSKELSAPVHRLSTGKTKPKVKNGSLSVPTSNVYPGSTEKPKNRREWNVQDSSIQVKPQFPLRLNNSNSNNIINVNNLKSLNVPNNVIQSPPRYNVIPRPFSVLQSPNSLATRNIDASYRKPSALPTGFNHQQQITTRSSANVLPLVLPTDLFTPPPARRYIPIKHANHLNLEGNSATIVTEASPPTSPVRERTTHADYDAVYRAVIGTTRSPLVTVNSQSSYGSSDYYAITEGPTERTVTQTNFTGTYIPSQTSASHAVQGRKDSQAIRKNDFLPRLASYNGSDDESSSLNEDPGIALYNRFASLYSTNVSNVFNAPKAITEDFKQPVQPSLQQVSTLPYATLKPLTPTLLKVRPITSSKPAPYYDSRLLVSQGGKYSTHNDENDETNEQSRVEDANETEEEDNDDNDDVGDYKTQINREAYEAYKTPNKQRENKDREEKKEDRYPQPSRNYGHQGKVKHYKYDENEKNIKNDDEREKYKNVRHENNDDGEEVDKTEEEEYVSIGKSNDENNDNPTHQYNKYKYERDHSNEEQREKPRYDRKEYNKLKNRRDKHDYESDVAHRLESNNKYFESLRNDDDEIRERGKKYRDRSDKKKLVGDNQYEKDRRDRKYEESEDESVAEDKPSVQRSKDQPVYRQDERHEEERSNDDDTLKYHYQVSPRKDSVHKERAEYGETNPTHTREEYHHQRVKNDHRDHPRRDSGNQDDGEGEETQEHDALKSETHKHEEHHEKKKGGGDHHFEEGGGAEHDEEHHGHEGEKGDKGYKVWHEHEKAEKGHHDKEHASKHYDEKDGEEKKHDEEGGYHEEHHHGEEGKKTAEFGEKGEHKKGHSTHGEHSVHKKDEFEKKTEFFDEFHEDGGQEKHGEHHHEHESKKGGHEKKGHHDGADHEEKYGKEEKHEKGGHHHEHKGHKVDEGHDHHYDHDQKYGKKEGHEDGKKWSFKKGDDGGGHKHNR</sequence>
<gene>
    <name evidence="3" type="ORF">DBV15_05054</name>
</gene>
<proteinExistence type="predicted"/>
<dbReference type="STRING" id="300112.A0A4S2KQC2"/>
<protein>
    <submittedName>
        <fullName evidence="3">Uncharacterized protein</fullName>
    </submittedName>
</protein>
<feature type="signal peptide" evidence="2">
    <location>
        <begin position="1"/>
        <end position="26"/>
    </location>
</feature>
<feature type="compositionally biased region" description="Basic and acidic residues" evidence="1">
    <location>
        <begin position="1413"/>
        <end position="1455"/>
    </location>
</feature>
<reference evidence="3 4" key="1">
    <citation type="journal article" date="2019" name="Philos. Trans. R. Soc. Lond., B, Biol. Sci.">
        <title>Ant behaviour and brain gene expression of defending hosts depend on the ecological success of the intruding social parasite.</title>
        <authorList>
            <person name="Kaur R."/>
            <person name="Stoldt M."/>
            <person name="Jongepier E."/>
            <person name="Feldmeyer B."/>
            <person name="Menzel F."/>
            <person name="Bornberg-Bauer E."/>
            <person name="Foitzik S."/>
        </authorList>
    </citation>
    <scope>NUCLEOTIDE SEQUENCE [LARGE SCALE GENOMIC DNA]</scope>
    <source>
        <tissue evidence="3">Whole body</tissue>
    </source>
</reference>
<comment type="caution">
    <text evidence="3">The sequence shown here is derived from an EMBL/GenBank/DDBJ whole genome shotgun (WGS) entry which is preliminary data.</text>
</comment>
<keyword evidence="2" id="KW-0732">Signal</keyword>
<organism evidence="3 4">
    <name type="scientific">Temnothorax longispinosus</name>
    <dbReference type="NCBI Taxonomy" id="300112"/>
    <lineage>
        <taxon>Eukaryota</taxon>
        <taxon>Metazoa</taxon>
        <taxon>Ecdysozoa</taxon>
        <taxon>Arthropoda</taxon>
        <taxon>Hexapoda</taxon>
        <taxon>Insecta</taxon>
        <taxon>Pterygota</taxon>
        <taxon>Neoptera</taxon>
        <taxon>Endopterygota</taxon>
        <taxon>Hymenoptera</taxon>
        <taxon>Apocrita</taxon>
        <taxon>Aculeata</taxon>
        <taxon>Formicoidea</taxon>
        <taxon>Formicidae</taxon>
        <taxon>Myrmicinae</taxon>
        <taxon>Temnothorax</taxon>
    </lineage>
</organism>
<keyword evidence="4" id="KW-1185">Reference proteome</keyword>
<evidence type="ECO:0000313" key="4">
    <source>
        <dbReference type="Proteomes" id="UP000310200"/>
    </source>
</evidence>
<feature type="compositionally biased region" description="Basic and acidic residues" evidence="1">
    <location>
        <begin position="490"/>
        <end position="505"/>
    </location>
</feature>
<feature type="compositionally biased region" description="Basic and acidic residues" evidence="1">
    <location>
        <begin position="1215"/>
        <end position="1327"/>
    </location>
</feature>
<evidence type="ECO:0000256" key="1">
    <source>
        <dbReference type="SAM" id="MobiDB-lite"/>
    </source>
</evidence>
<feature type="compositionally biased region" description="Acidic residues" evidence="1">
    <location>
        <begin position="898"/>
        <end position="912"/>
    </location>
</feature>
<feature type="compositionally biased region" description="Polar residues" evidence="1">
    <location>
        <begin position="525"/>
        <end position="536"/>
    </location>
</feature>
<feature type="chain" id="PRO_5020927963" evidence="2">
    <location>
        <begin position="27"/>
        <end position="1455"/>
    </location>
</feature>
<dbReference type="Proteomes" id="UP000310200">
    <property type="component" value="Unassembled WGS sequence"/>
</dbReference>
<feature type="compositionally biased region" description="Basic residues" evidence="1">
    <location>
        <begin position="1402"/>
        <end position="1412"/>
    </location>
</feature>
<feature type="compositionally biased region" description="Basic and acidic residues" evidence="1">
    <location>
        <begin position="963"/>
        <end position="989"/>
    </location>
</feature>
<feature type="compositionally biased region" description="Basic and acidic residues" evidence="1">
    <location>
        <begin position="1334"/>
        <end position="1377"/>
    </location>
</feature>